<evidence type="ECO:0000256" key="19">
    <source>
        <dbReference type="PIRNR" id="PIRNR017184"/>
    </source>
</evidence>
<evidence type="ECO:0000256" key="9">
    <source>
        <dbReference type="ARBA" id="ARBA00022958"/>
    </source>
</evidence>
<dbReference type="RefSeq" id="WP_008599954.1">
    <property type="nucleotide sequence ID" value="NZ_AMRV01000001.1"/>
</dbReference>
<comment type="catalytic activity">
    <reaction evidence="15 17 19">
        <text>(6S)-NADHX + ADP = AMP + phosphate + NADH + H(+)</text>
        <dbReference type="Rhea" id="RHEA:32223"/>
        <dbReference type="ChEBI" id="CHEBI:15378"/>
        <dbReference type="ChEBI" id="CHEBI:43474"/>
        <dbReference type="ChEBI" id="CHEBI:57945"/>
        <dbReference type="ChEBI" id="CHEBI:64074"/>
        <dbReference type="ChEBI" id="CHEBI:456215"/>
        <dbReference type="ChEBI" id="CHEBI:456216"/>
        <dbReference type="EC" id="4.2.1.136"/>
    </reaction>
</comment>
<name>M2U9C4_9SPHN</name>
<comment type="catalytic activity">
    <reaction evidence="16 17 19">
        <text>(6S)-NADPHX + ADP = AMP + phosphate + NADPH + H(+)</text>
        <dbReference type="Rhea" id="RHEA:32235"/>
        <dbReference type="ChEBI" id="CHEBI:15378"/>
        <dbReference type="ChEBI" id="CHEBI:43474"/>
        <dbReference type="ChEBI" id="CHEBI:57783"/>
        <dbReference type="ChEBI" id="CHEBI:64076"/>
        <dbReference type="ChEBI" id="CHEBI:456215"/>
        <dbReference type="ChEBI" id="CHEBI:456216"/>
        <dbReference type="EC" id="4.2.1.136"/>
    </reaction>
</comment>
<dbReference type="GO" id="GO:0005524">
    <property type="term" value="F:ATP binding"/>
    <property type="evidence" value="ECO:0007669"/>
    <property type="project" value="UniProtKB-UniRule"/>
</dbReference>
<dbReference type="PROSITE" id="PS01050">
    <property type="entry name" value="YJEF_C_2"/>
    <property type="match status" value="1"/>
</dbReference>
<evidence type="ECO:0000256" key="6">
    <source>
        <dbReference type="ARBA" id="ARBA00022741"/>
    </source>
</evidence>
<dbReference type="InterPro" id="IPR030677">
    <property type="entry name" value="Nnr"/>
</dbReference>
<evidence type="ECO:0000259" key="20">
    <source>
        <dbReference type="PROSITE" id="PS51383"/>
    </source>
</evidence>
<dbReference type="EC" id="4.2.1.136" evidence="19"/>
<evidence type="ECO:0000256" key="7">
    <source>
        <dbReference type="ARBA" id="ARBA00022840"/>
    </source>
</evidence>
<keyword evidence="7 17" id="KW-0067">ATP-binding</keyword>
<dbReference type="GO" id="GO:0046872">
    <property type="term" value="F:metal ion binding"/>
    <property type="evidence" value="ECO:0007669"/>
    <property type="project" value="UniProtKB-UniRule"/>
</dbReference>
<comment type="cofactor">
    <cofactor evidence="18 19">
        <name>K(+)</name>
        <dbReference type="ChEBI" id="CHEBI:29103"/>
    </cofactor>
    <text evidence="18 19">Binds 1 potassium ion per subunit.</text>
</comment>
<dbReference type="HAMAP" id="MF_01966">
    <property type="entry name" value="NADHX_epimerase"/>
    <property type="match status" value="1"/>
</dbReference>
<keyword evidence="13" id="KW-0511">Multifunctional enzyme</keyword>
<feature type="binding site" evidence="17">
    <location>
        <begin position="373"/>
        <end position="377"/>
    </location>
    <ligand>
        <name>AMP</name>
        <dbReference type="ChEBI" id="CHEBI:456215"/>
    </ligand>
</feature>
<comment type="caution">
    <text evidence="22">The sequence shown here is derived from an EMBL/GenBank/DDBJ whole genome shotgun (WGS) entry which is preliminary data.</text>
</comment>
<evidence type="ECO:0000256" key="14">
    <source>
        <dbReference type="ARBA" id="ARBA00025153"/>
    </source>
</evidence>
<gene>
    <name evidence="18" type="primary">nnrE</name>
    <name evidence="17" type="synonym">nnrD</name>
    <name evidence="22" type="ORF">C725_0502</name>
</gene>
<dbReference type="OrthoDB" id="9806925at2"/>
<evidence type="ECO:0000256" key="4">
    <source>
        <dbReference type="ARBA" id="ARBA00009524"/>
    </source>
</evidence>
<dbReference type="Proteomes" id="UP000011717">
    <property type="component" value="Unassembled WGS sequence"/>
</dbReference>
<evidence type="ECO:0000256" key="18">
    <source>
        <dbReference type="HAMAP-Rule" id="MF_01966"/>
    </source>
</evidence>
<dbReference type="SUPFAM" id="SSF64153">
    <property type="entry name" value="YjeF N-terminal domain-like"/>
    <property type="match status" value="1"/>
</dbReference>
<comment type="caution">
    <text evidence="18">Lacks conserved residue(s) required for the propagation of feature annotation.</text>
</comment>
<keyword evidence="23" id="KW-1185">Reference proteome</keyword>
<feature type="domain" description="YjeF N-terminal" evidence="21">
    <location>
        <begin position="13"/>
        <end position="206"/>
    </location>
</feature>
<reference evidence="22 23" key="1">
    <citation type="journal article" date="2013" name="Genome Announc.">
        <title>Draft Genome Sequence of Strain JLT2015T, Belonging to the Family Sphingomonadaceae of the Alphaproteobacteria.</title>
        <authorList>
            <person name="Tang K."/>
            <person name="Liu K."/>
            <person name="Li S."/>
            <person name="Jiao N."/>
        </authorList>
    </citation>
    <scope>NUCLEOTIDE SEQUENCE [LARGE SCALE GENOMIC DNA]</scope>
    <source>
        <strain evidence="22 23">JLT2015</strain>
    </source>
</reference>
<comment type="subunit">
    <text evidence="17">Homotetramer.</text>
</comment>
<feature type="binding site" evidence="18">
    <location>
        <position position="60"/>
    </location>
    <ligand>
        <name>K(+)</name>
        <dbReference type="ChEBI" id="CHEBI:29103"/>
    </ligand>
</feature>
<evidence type="ECO:0000256" key="1">
    <source>
        <dbReference type="ARBA" id="ARBA00000013"/>
    </source>
</evidence>
<dbReference type="InterPro" id="IPR029056">
    <property type="entry name" value="Ribokinase-like"/>
</dbReference>
<evidence type="ECO:0000256" key="3">
    <source>
        <dbReference type="ARBA" id="ARBA00006001"/>
    </source>
</evidence>
<comment type="cofactor">
    <cofactor evidence="17">
        <name>Mg(2+)</name>
        <dbReference type="ChEBI" id="CHEBI:18420"/>
    </cofactor>
</comment>
<comment type="function">
    <text evidence="14 19">Bifunctional enzyme that catalyzes the epimerization of the S- and R-forms of NAD(P)HX and the dehydration of the S-form of NAD(P)HX at the expense of ADP, which is converted to AMP. This allows the repair of both epimers of NAD(P)HX, a damaged form of NAD(P)H that is a result of enzymatic or heat-dependent hydration.</text>
</comment>
<keyword evidence="12 17" id="KW-0456">Lyase</keyword>
<comment type="function">
    <text evidence="18">Catalyzes the epimerization of the S- and R-forms of NAD(P)HX, a damaged form of NAD(P)H that is a result of enzymatic or heat-dependent hydration. This is a prerequisite for the S-specific NAD(P)H-hydrate dehydratase to allow the repair of both epimers of NAD(P)HX.</text>
</comment>
<dbReference type="AlphaFoldDB" id="M2U9C4"/>
<comment type="catalytic activity">
    <reaction evidence="1 18 19">
        <text>(6R)-NADHX = (6S)-NADHX</text>
        <dbReference type="Rhea" id="RHEA:32215"/>
        <dbReference type="ChEBI" id="CHEBI:64074"/>
        <dbReference type="ChEBI" id="CHEBI:64075"/>
        <dbReference type="EC" id="5.1.99.6"/>
    </reaction>
</comment>
<keyword evidence="11 18" id="KW-0413">Isomerase</keyword>
<feature type="binding site" evidence="17">
    <location>
        <position position="340"/>
    </location>
    <ligand>
        <name>(6S)-NADPHX</name>
        <dbReference type="ChEBI" id="CHEBI:64076"/>
    </ligand>
</feature>
<feature type="binding site" evidence="18">
    <location>
        <position position="149"/>
    </location>
    <ligand>
        <name>(6S)-NADPHX</name>
        <dbReference type="ChEBI" id="CHEBI:64076"/>
    </ligand>
</feature>
<dbReference type="PATRIC" id="fig|1234595.3.peg.501"/>
<protein>
    <recommendedName>
        <fullName evidence="19">Bifunctional NAD(P)H-hydrate repair enzyme</fullName>
    </recommendedName>
    <alternativeName>
        <fullName evidence="19">Nicotinamide nucleotide repair protein</fullName>
    </alternativeName>
    <domain>
        <recommendedName>
            <fullName evidence="19">ADP-dependent (S)-NAD(P)H-hydrate dehydratase</fullName>
            <ecNumber evidence="19">4.2.1.136</ecNumber>
        </recommendedName>
        <alternativeName>
            <fullName evidence="19">ADP-dependent NAD(P)HX dehydratase</fullName>
        </alternativeName>
    </domain>
    <domain>
        <recommendedName>
            <fullName evidence="19">NAD(P)H-hydrate epimerase</fullName>
            <ecNumber evidence="19">5.1.99.6</ecNumber>
        </recommendedName>
    </domain>
</protein>
<evidence type="ECO:0000256" key="13">
    <source>
        <dbReference type="ARBA" id="ARBA00023268"/>
    </source>
</evidence>
<evidence type="ECO:0000313" key="22">
    <source>
        <dbReference type="EMBL" id="EMD84572.1"/>
    </source>
</evidence>
<dbReference type="PANTHER" id="PTHR12592">
    <property type="entry name" value="ATP-DEPENDENT (S)-NAD(P)H-HYDRATE DEHYDRATASE FAMILY MEMBER"/>
    <property type="match status" value="1"/>
</dbReference>
<dbReference type="PANTHER" id="PTHR12592:SF0">
    <property type="entry name" value="ATP-DEPENDENT (S)-NAD(P)H-HYDRATE DEHYDRATASE"/>
    <property type="match status" value="1"/>
</dbReference>
<dbReference type="GO" id="GO:0052856">
    <property type="term" value="F:NAD(P)HX epimerase activity"/>
    <property type="evidence" value="ECO:0007669"/>
    <property type="project" value="UniProtKB-UniRule"/>
</dbReference>
<feature type="binding site" evidence="17">
    <location>
        <position position="402"/>
    </location>
    <ligand>
        <name>AMP</name>
        <dbReference type="ChEBI" id="CHEBI:456215"/>
    </ligand>
</feature>
<keyword evidence="8 17" id="KW-0521">NADP</keyword>
<organism evidence="22 23">
    <name type="scientific">Pacificimonas flava</name>
    <dbReference type="NCBI Taxonomy" id="1234595"/>
    <lineage>
        <taxon>Bacteria</taxon>
        <taxon>Pseudomonadati</taxon>
        <taxon>Pseudomonadota</taxon>
        <taxon>Alphaproteobacteria</taxon>
        <taxon>Sphingomonadales</taxon>
        <taxon>Sphingosinicellaceae</taxon>
        <taxon>Pacificimonas</taxon>
    </lineage>
</organism>
<comment type="function">
    <text evidence="17">Catalyzes the dehydration of the S-form of NAD(P)HX at the expense of ADP, which is converted to AMP. Together with NAD(P)HX epimerase, which catalyzes the epimerization of the S- and R-forms, the enzyme allows the repair of both epimers of NAD(P)HX, a damaged form of NAD(P)H that is a result of enzymatic or heat-dependent hydration.</text>
</comment>
<keyword evidence="6 17" id="KW-0547">Nucleotide-binding</keyword>
<evidence type="ECO:0000256" key="5">
    <source>
        <dbReference type="ARBA" id="ARBA00022723"/>
    </source>
</evidence>
<dbReference type="Pfam" id="PF01256">
    <property type="entry name" value="Carb_kinase"/>
    <property type="match status" value="1"/>
</dbReference>
<dbReference type="InterPro" id="IPR000631">
    <property type="entry name" value="CARKD"/>
</dbReference>
<dbReference type="EC" id="5.1.99.6" evidence="19"/>
<dbReference type="InterPro" id="IPR017953">
    <property type="entry name" value="Carbohydrate_kinase_pred_CS"/>
</dbReference>
<dbReference type="PROSITE" id="PS51383">
    <property type="entry name" value="YJEF_C_3"/>
    <property type="match status" value="1"/>
</dbReference>
<evidence type="ECO:0000259" key="21">
    <source>
        <dbReference type="PROSITE" id="PS51385"/>
    </source>
</evidence>
<dbReference type="Pfam" id="PF03853">
    <property type="entry name" value="YjeF_N"/>
    <property type="match status" value="1"/>
</dbReference>
<evidence type="ECO:0000256" key="16">
    <source>
        <dbReference type="ARBA" id="ARBA00049209"/>
    </source>
</evidence>
<dbReference type="GO" id="GO:0110051">
    <property type="term" value="P:metabolite repair"/>
    <property type="evidence" value="ECO:0007669"/>
    <property type="project" value="TreeGrafter"/>
</dbReference>
<dbReference type="NCBIfam" id="TIGR00196">
    <property type="entry name" value="yjeF_cterm"/>
    <property type="match status" value="1"/>
</dbReference>
<keyword evidence="10 17" id="KW-0520">NAD</keyword>
<dbReference type="Gene3D" id="3.40.1190.20">
    <property type="match status" value="1"/>
</dbReference>
<evidence type="ECO:0000256" key="8">
    <source>
        <dbReference type="ARBA" id="ARBA00022857"/>
    </source>
</evidence>
<feature type="binding site" evidence="17">
    <location>
        <position position="240"/>
    </location>
    <ligand>
        <name>(6S)-NADPHX</name>
        <dbReference type="ChEBI" id="CHEBI:64076"/>
    </ligand>
</feature>
<dbReference type="GO" id="GO:0046496">
    <property type="term" value="P:nicotinamide nucleotide metabolic process"/>
    <property type="evidence" value="ECO:0007669"/>
    <property type="project" value="UniProtKB-UniRule"/>
</dbReference>
<dbReference type="InterPro" id="IPR004443">
    <property type="entry name" value="YjeF_N_dom"/>
</dbReference>
<comment type="similarity">
    <text evidence="17">Belongs to the NnrD/CARKD family.</text>
</comment>
<dbReference type="SUPFAM" id="SSF53613">
    <property type="entry name" value="Ribokinase-like"/>
    <property type="match status" value="1"/>
</dbReference>
<keyword evidence="9 18" id="KW-0630">Potassium</keyword>
<feature type="binding site" evidence="17">
    <location>
        <position position="292"/>
    </location>
    <ligand>
        <name>(6S)-NADPHX</name>
        <dbReference type="ChEBI" id="CHEBI:64076"/>
    </ligand>
</feature>
<feature type="binding site" evidence="17">
    <location>
        <position position="403"/>
    </location>
    <ligand>
        <name>(6S)-NADPHX</name>
        <dbReference type="ChEBI" id="CHEBI:64076"/>
    </ligand>
</feature>
<dbReference type="CDD" id="cd01171">
    <property type="entry name" value="YXKO-related"/>
    <property type="match status" value="1"/>
</dbReference>
<evidence type="ECO:0000256" key="2">
    <source>
        <dbReference type="ARBA" id="ARBA00000909"/>
    </source>
</evidence>
<proteinExistence type="inferred from homology"/>
<evidence type="ECO:0000256" key="15">
    <source>
        <dbReference type="ARBA" id="ARBA00048238"/>
    </source>
</evidence>
<feature type="domain" description="YjeF C-terminal" evidence="20">
    <location>
        <begin position="207"/>
        <end position="450"/>
    </location>
</feature>
<accession>M2U9C4</accession>
<dbReference type="Gene3D" id="3.40.50.10260">
    <property type="entry name" value="YjeF N-terminal domain"/>
    <property type="match status" value="1"/>
</dbReference>
<dbReference type="HAMAP" id="MF_01965">
    <property type="entry name" value="NADHX_dehydratase"/>
    <property type="match status" value="1"/>
</dbReference>
<dbReference type="InterPro" id="IPR036652">
    <property type="entry name" value="YjeF_N_dom_sf"/>
</dbReference>
<comment type="catalytic activity">
    <reaction evidence="2 18 19">
        <text>(6R)-NADPHX = (6S)-NADPHX</text>
        <dbReference type="Rhea" id="RHEA:32227"/>
        <dbReference type="ChEBI" id="CHEBI:64076"/>
        <dbReference type="ChEBI" id="CHEBI:64077"/>
        <dbReference type="EC" id="5.1.99.6"/>
    </reaction>
</comment>
<sequence>MTSRDPVATAEQMRRLEDRTANGGEGLWRLMKAAGEGAARHAAIRAAGRGVLVLAGPGNNGGDGYVMASALKRFGVNVAVAALASPGTDLCKRAAELWGGPVQPLDQAKSRPVLVDALFGTGLSRTLGADVLKPLLTHAEAAELVLALDLPSGVGSDDGTLLPDAPRCDETYAFGWLKPGHLLQPGADHVGRITRVDIGLAPPSPELFRNQAPEKAAVAPTAHKYDRGHVVVAAGAMPGAAFLSARAAQRGGAGFVTIGAENGDQGPPTSIVYRALHDLDLDRVDVIIAGPGLGRDDHAAEIAAFVLEQQRAMVIDGDMFSLFAGEPKRFRDLDAILTPHEGEFGRLFGELNGSKIDRVRRAADLCGSVVVLKGRDTVIAAPGGRAIINDHAHPRLAVAGSGDVLAGIVAAEFAMRGDAFVAACAGVWRQGDAGLRATDSLIAEDLLDLL</sequence>
<keyword evidence="5 18" id="KW-0479">Metal-binding</keyword>
<evidence type="ECO:0000256" key="17">
    <source>
        <dbReference type="HAMAP-Rule" id="MF_01965"/>
    </source>
</evidence>
<dbReference type="GO" id="GO:0052855">
    <property type="term" value="F:ADP-dependent NAD(P)H-hydrate dehydratase activity"/>
    <property type="evidence" value="ECO:0007669"/>
    <property type="project" value="UniProtKB-UniRule"/>
</dbReference>
<comment type="similarity">
    <text evidence="18">Belongs to the NnrE/AIBP family.</text>
</comment>
<dbReference type="PIRSF" id="PIRSF017184">
    <property type="entry name" value="Nnr"/>
    <property type="match status" value="1"/>
</dbReference>
<comment type="similarity">
    <text evidence="3 19">In the N-terminal section; belongs to the NnrE/AIBP family.</text>
</comment>
<evidence type="ECO:0000256" key="10">
    <source>
        <dbReference type="ARBA" id="ARBA00023027"/>
    </source>
</evidence>
<feature type="binding site" evidence="18">
    <location>
        <begin position="120"/>
        <end position="126"/>
    </location>
    <ligand>
        <name>(6S)-NADPHX</name>
        <dbReference type="ChEBI" id="CHEBI:64076"/>
    </ligand>
</feature>
<feature type="binding site" evidence="18">
    <location>
        <position position="116"/>
    </location>
    <ligand>
        <name>K(+)</name>
        <dbReference type="ChEBI" id="CHEBI:29103"/>
    </ligand>
</feature>
<dbReference type="EMBL" id="AMRV01000001">
    <property type="protein sequence ID" value="EMD84572.1"/>
    <property type="molecule type" value="Genomic_DNA"/>
</dbReference>
<evidence type="ECO:0000256" key="12">
    <source>
        <dbReference type="ARBA" id="ARBA00023239"/>
    </source>
</evidence>
<evidence type="ECO:0000313" key="23">
    <source>
        <dbReference type="Proteomes" id="UP000011717"/>
    </source>
</evidence>
<comment type="similarity">
    <text evidence="4 19">In the C-terminal section; belongs to the NnrD/CARKD family.</text>
</comment>
<feature type="binding site" evidence="18">
    <location>
        <position position="152"/>
    </location>
    <ligand>
        <name>K(+)</name>
        <dbReference type="ChEBI" id="CHEBI:29103"/>
    </ligand>
</feature>
<feature type="binding site" evidence="18">
    <location>
        <begin position="59"/>
        <end position="63"/>
    </location>
    <ligand>
        <name>(6S)-NADPHX</name>
        <dbReference type="ChEBI" id="CHEBI:64076"/>
    </ligand>
</feature>
<evidence type="ECO:0000256" key="11">
    <source>
        <dbReference type="ARBA" id="ARBA00023235"/>
    </source>
</evidence>
<dbReference type="PROSITE" id="PS51385">
    <property type="entry name" value="YJEF_N"/>
    <property type="match status" value="1"/>
</dbReference>